<evidence type="ECO:0000256" key="3">
    <source>
        <dbReference type="ARBA" id="ARBA00022989"/>
    </source>
</evidence>
<name>A0ABR6XLD1_9BURK</name>
<comment type="caution">
    <text evidence="9">The sequence shown here is derived from an EMBL/GenBank/DDBJ whole genome shotgun (WGS) entry which is preliminary data.</text>
</comment>
<keyword evidence="10" id="KW-1185">Reference proteome</keyword>
<comment type="similarity">
    <text evidence="6 7">Belongs to the FliO/MopB family.</text>
</comment>
<proteinExistence type="inferred from homology"/>
<sequence>MFKSSAALATLPIKLLALSASIWSNQVQAQSSPASVSASTGLLQIFLALAFVIAIMLLFAWLVKRVGPIASGHKLPVKIIGGISLGNRERVMVIEVADQWLVLGVTAQQINTLSTMPKQALPENDAGSTQLSAPFADWLKKTIEKRNPPQN</sequence>
<dbReference type="Proteomes" id="UP000643610">
    <property type="component" value="Unassembled WGS sequence"/>
</dbReference>
<feature type="chain" id="PRO_5045556169" description="Flagellar protein" evidence="8">
    <location>
        <begin position="30"/>
        <end position="151"/>
    </location>
</feature>
<gene>
    <name evidence="9" type="primary">fliO</name>
    <name evidence="9" type="ORF">H8K33_01675</name>
</gene>
<keyword evidence="9" id="KW-0282">Flagellum</keyword>
<keyword evidence="2 7" id="KW-0812">Transmembrane</keyword>
<feature type="transmembrane region" description="Helical" evidence="7">
    <location>
        <begin position="45"/>
        <end position="63"/>
    </location>
</feature>
<dbReference type="NCBIfam" id="TIGR03500">
    <property type="entry name" value="FliO_TIGR"/>
    <property type="match status" value="1"/>
</dbReference>
<feature type="signal peptide" evidence="8">
    <location>
        <begin position="1"/>
        <end position="29"/>
    </location>
</feature>
<dbReference type="InterPro" id="IPR022781">
    <property type="entry name" value="Flagellar_biosynth_FliO"/>
</dbReference>
<keyword evidence="3 7" id="KW-1133">Transmembrane helix</keyword>
<comment type="subcellular location">
    <subcellularLocation>
        <location evidence="7">Cell membrane</location>
    </subcellularLocation>
    <subcellularLocation>
        <location evidence="7">Bacterial flagellum basal body</location>
    </subcellularLocation>
</comment>
<dbReference type="Pfam" id="PF04347">
    <property type="entry name" value="FliO"/>
    <property type="match status" value="1"/>
</dbReference>
<accession>A0ABR6XLD1</accession>
<evidence type="ECO:0000256" key="1">
    <source>
        <dbReference type="ARBA" id="ARBA00022475"/>
    </source>
</evidence>
<dbReference type="InterPro" id="IPR052205">
    <property type="entry name" value="FliO/MopB"/>
</dbReference>
<organism evidence="9 10">
    <name type="scientific">Undibacterium amnicola</name>
    <dbReference type="NCBI Taxonomy" id="1834038"/>
    <lineage>
        <taxon>Bacteria</taxon>
        <taxon>Pseudomonadati</taxon>
        <taxon>Pseudomonadota</taxon>
        <taxon>Betaproteobacteria</taxon>
        <taxon>Burkholderiales</taxon>
        <taxon>Oxalobacteraceae</taxon>
        <taxon>Undibacterium</taxon>
    </lineage>
</organism>
<keyword evidence="9" id="KW-0969">Cilium</keyword>
<keyword evidence="1 7" id="KW-1003">Cell membrane</keyword>
<evidence type="ECO:0000313" key="9">
    <source>
        <dbReference type="EMBL" id="MBC3830211.1"/>
    </source>
</evidence>
<keyword evidence="4 7" id="KW-0472">Membrane</keyword>
<evidence type="ECO:0000313" key="10">
    <source>
        <dbReference type="Proteomes" id="UP000643610"/>
    </source>
</evidence>
<evidence type="ECO:0000256" key="4">
    <source>
        <dbReference type="ARBA" id="ARBA00023136"/>
    </source>
</evidence>
<dbReference type="PANTHER" id="PTHR38766">
    <property type="entry name" value="FLAGELLAR PROTEIN FLIO"/>
    <property type="match status" value="1"/>
</dbReference>
<dbReference type="RefSeq" id="WP_186889239.1">
    <property type="nucleotide sequence ID" value="NZ_JACOFU010000001.1"/>
</dbReference>
<evidence type="ECO:0000256" key="2">
    <source>
        <dbReference type="ARBA" id="ARBA00022692"/>
    </source>
</evidence>
<reference evidence="9 10" key="1">
    <citation type="submission" date="2020-08" db="EMBL/GenBank/DDBJ databases">
        <title>Novel species isolated from subtropical streams in China.</title>
        <authorList>
            <person name="Lu H."/>
        </authorList>
    </citation>
    <scope>NUCLEOTIDE SEQUENCE [LARGE SCALE GENOMIC DNA]</scope>
    <source>
        <strain evidence="9 10">KCTC 52442</strain>
    </source>
</reference>
<keyword evidence="9" id="KW-0966">Cell projection</keyword>
<dbReference type="EMBL" id="JACOFU010000001">
    <property type="protein sequence ID" value="MBC3830211.1"/>
    <property type="molecule type" value="Genomic_DNA"/>
</dbReference>
<evidence type="ECO:0000256" key="5">
    <source>
        <dbReference type="ARBA" id="ARBA00023143"/>
    </source>
</evidence>
<keyword evidence="5 7" id="KW-0975">Bacterial flagellum</keyword>
<dbReference type="PANTHER" id="PTHR38766:SF1">
    <property type="entry name" value="FLAGELLAR PROTEIN FLIO"/>
    <property type="match status" value="1"/>
</dbReference>
<evidence type="ECO:0000256" key="6">
    <source>
        <dbReference type="ARBA" id="ARBA00037937"/>
    </source>
</evidence>
<evidence type="ECO:0000256" key="7">
    <source>
        <dbReference type="RuleBase" id="RU362064"/>
    </source>
</evidence>
<keyword evidence="8" id="KW-0732">Signal</keyword>
<protein>
    <recommendedName>
        <fullName evidence="7">Flagellar protein</fullName>
    </recommendedName>
</protein>
<evidence type="ECO:0000256" key="8">
    <source>
        <dbReference type="SAM" id="SignalP"/>
    </source>
</evidence>